<evidence type="ECO:0000313" key="2">
    <source>
        <dbReference type="Proteomes" id="UP000652761"/>
    </source>
</evidence>
<gene>
    <name evidence="1" type="ORF">Taro_020881</name>
</gene>
<protein>
    <submittedName>
        <fullName evidence="1">Uncharacterized protein</fullName>
    </submittedName>
</protein>
<keyword evidence="2" id="KW-1185">Reference proteome</keyword>
<comment type="caution">
    <text evidence="1">The sequence shown here is derived from an EMBL/GenBank/DDBJ whole genome shotgun (WGS) entry which is preliminary data.</text>
</comment>
<organism evidence="1 2">
    <name type="scientific">Colocasia esculenta</name>
    <name type="common">Wild taro</name>
    <name type="synonym">Arum esculentum</name>
    <dbReference type="NCBI Taxonomy" id="4460"/>
    <lineage>
        <taxon>Eukaryota</taxon>
        <taxon>Viridiplantae</taxon>
        <taxon>Streptophyta</taxon>
        <taxon>Embryophyta</taxon>
        <taxon>Tracheophyta</taxon>
        <taxon>Spermatophyta</taxon>
        <taxon>Magnoliopsida</taxon>
        <taxon>Liliopsida</taxon>
        <taxon>Araceae</taxon>
        <taxon>Aroideae</taxon>
        <taxon>Colocasieae</taxon>
        <taxon>Colocasia</taxon>
    </lineage>
</organism>
<accession>A0A843V0V8</accession>
<dbReference type="AlphaFoldDB" id="A0A843V0V8"/>
<reference evidence="1" key="1">
    <citation type="submission" date="2017-07" db="EMBL/GenBank/DDBJ databases">
        <title>Taro Niue Genome Assembly and Annotation.</title>
        <authorList>
            <person name="Atibalentja N."/>
            <person name="Keating K."/>
            <person name="Fields C.J."/>
        </authorList>
    </citation>
    <scope>NUCLEOTIDE SEQUENCE</scope>
    <source>
        <strain evidence="1">Niue_2</strain>
        <tissue evidence="1">Leaf</tissue>
    </source>
</reference>
<sequence length="283" mass="30593">MKDTCRHVQALCSWSSSTHLSVCASRRLRDPACCVAFIGAWLLPVESVEGESALLAAPLLLGCVLSLLCVWPCVPVRLCALCSGRRAEQVPCVLCCAAGRALQHLSVVVVGLVLAGLFLARFCYCRATSESEVRYWFGWCVLVVFPRTAHGGSGGGSPRTGLCCFYSSACCSVLSDGMCSFRATVELPLWFELCRLVGLCSGEVLPEQLLALLVEFLPKAASFCFGCRCSLSVEMSYCCCRLDCLSYSLLLRCRSRCCVLGRASGCFIGQLVSSFVSKFSRPC</sequence>
<dbReference type="EMBL" id="NMUH01001046">
    <property type="protein sequence ID" value="MQL88327.1"/>
    <property type="molecule type" value="Genomic_DNA"/>
</dbReference>
<name>A0A843V0V8_COLES</name>
<proteinExistence type="predicted"/>
<dbReference type="Proteomes" id="UP000652761">
    <property type="component" value="Unassembled WGS sequence"/>
</dbReference>
<evidence type="ECO:0000313" key="1">
    <source>
        <dbReference type="EMBL" id="MQL88327.1"/>
    </source>
</evidence>